<evidence type="ECO:0000313" key="2">
    <source>
        <dbReference type="Proteomes" id="UP001499930"/>
    </source>
</evidence>
<organism evidence="1 2">
    <name type="scientific">Streptosporangium longisporum</name>
    <dbReference type="NCBI Taxonomy" id="46187"/>
    <lineage>
        <taxon>Bacteria</taxon>
        <taxon>Bacillati</taxon>
        <taxon>Actinomycetota</taxon>
        <taxon>Actinomycetes</taxon>
        <taxon>Streptosporangiales</taxon>
        <taxon>Streptosporangiaceae</taxon>
        <taxon>Streptosporangium</taxon>
    </lineage>
</organism>
<proteinExistence type="predicted"/>
<name>A0ABN3Y8S5_9ACTN</name>
<protein>
    <submittedName>
        <fullName evidence="1">Uncharacterized protein</fullName>
    </submittedName>
</protein>
<accession>A0ABN3Y8S5</accession>
<dbReference type="EMBL" id="BAAAWD010000012">
    <property type="protein sequence ID" value="GAA3015131.1"/>
    <property type="molecule type" value="Genomic_DNA"/>
</dbReference>
<keyword evidence="2" id="KW-1185">Reference proteome</keyword>
<comment type="caution">
    <text evidence="1">The sequence shown here is derived from an EMBL/GenBank/DDBJ whole genome shotgun (WGS) entry which is preliminary data.</text>
</comment>
<evidence type="ECO:0000313" key="1">
    <source>
        <dbReference type="EMBL" id="GAA3015131.1"/>
    </source>
</evidence>
<reference evidence="1 2" key="1">
    <citation type="journal article" date="2019" name="Int. J. Syst. Evol. Microbiol.">
        <title>The Global Catalogue of Microorganisms (GCM) 10K type strain sequencing project: providing services to taxonomists for standard genome sequencing and annotation.</title>
        <authorList>
            <consortium name="The Broad Institute Genomics Platform"/>
            <consortium name="The Broad Institute Genome Sequencing Center for Infectious Disease"/>
            <person name="Wu L."/>
            <person name="Ma J."/>
        </authorList>
    </citation>
    <scope>NUCLEOTIDE SEQUENCE [LARGE SCALE GENOMIC DNA]</scope>
    <source>
        <strain evidence="1 2">JCM 3106</strain>
    </source>
</reference>
<dbReference type="Proteomes" id="UP001499930">
    <property type="component" value="Unassembled WGS sequence"/>
</dbReference>
<sequence>MANYFAGFTCEHVLPPREAPTCRTCAERVATLMSEARHPRGTSSPLSGQGGLLTAEVMAA</sequence>
<gene>
    <name evidence="1" type="ORF">GCM10017559_43100</name>
</gene>